<comment type="caution">
    <text evidence="2">The sequence shown here is derived from an EMBL/GenBank/DDBJ whole genome shotgun (WGS) entry which is preliminary data.</text>
</comment>
<evidence type="ECO:0000313" key="3">
    <source>
        <dbReference type="Proteomes" id="UP001302126"/>
    </source>
</evidence>
<feature type="chain" id="PRO_5042913479" evidence="1">
    <location>
        <begin position="19"/>
        <end position="553"/>
    </location>
</feature>
<dbReference type="EMBL" id="MU864448">
    <property type="protein sequence ID" value="KAK4185500.1"/>
    <property type="molecule type" value="Genomic_DNA"/>
</dbReference>
<sequence>MAWMSLMRPLMVATVILSTLFSSYKHFPGQKFVSAAAHGSHNDITLYVHDKFGASRAYRELRDAIPDEAEALVFGIVNKAEGVLLWVSLTTKALLMGLAEGDGLSKLNSVLGELSSDLEVLYTQLWRRIPLERRQDGACLILLFLAYEWAPSISKNKESLDPETLWLLADEALEPQAPHKFLISSFERRLDSRTRGLLTIKNGELVDYLHRTARDWIESMVPEINSIVPVNFDPHLRVLQVGMRNDRVLDRTPLSMRDWRADSFFEEFPKLLRYASALHDVQAHYPQIIEAVDGLADILRREYMLEEKEVWAQANEPQAEHPASSMPITTSHAYSESQQDQAFWPPVKDHIHFVALAASWNTNSQFWIPAHMEDRSKIPVSSEFERYILNYAFSFTFMKDPRYRYQFMNNLLTRDPFRTIITGNSSCEKRLTELYDELLMYQKRGWHFECMLDLPITIQGSDGTHQPTTMDFGSAVIELLKMHGIKLSLWGSAMTVLPLPTRRQLKDDSWKVRMLDSEYNCMGFSMLPIRTNEDGKRLLCAGHLVNGNKNLWD</sequence>
<organism evidence="2 3">
    <name type="scientific">Podospora australis</name>
    <dbReference type="NCBI Taxonomy" id="1536484"/>
    <lineage>
        <taxon>Eukaryota</taxon>
        <taxon>Fungi</taxon>
        <taxon>Dikarya</taxon>
        <taxon>Ascomycota</taxon>
        <taxon>Pezizomycotina</taxon>
        <taxon>Sordariomycetes</taxon>
        <taxon>Sordariomycetidae</taxon>
        <taxon>Sordariales</taxon>
        <taxon>Podosporaceae</taxon>
        <taxon>Podospora</taxon>
    </lineage>
</organism>
<dbReference type="AlphaFoldDB" id="A0AAN7AH31"/>
<name>A0AAN7AH31_9PEZI</name>
<reference evidence="2" key="1">
    <citation type="journal article" date="2023" name="Mol. Phylogenet. Evol.">
        <title>Genome-scale phylogeny and comparative genomics of the fungal order Sordariales.</title>
        <authorList>
            <person name="Hensen N."/>
            <person name="Bonometti L."/>
            <person name="Westerberg I."/>
            <person name="Brannstrom I.O."/>
            <person name="Guillou S."/>
            <person name="Cros-Aarteil S."/>
            <person name="Calhoun S."/>
            <person name="Haridas S."/>
            <person name="Kuo A."/>
            <person name="Mondo S."/>
            <person name="Pangilinan J."/>
            <person name="Riley R."/>
            <person name="LaButti K."/>
            <person name="Andreopoulos B."/>
            <person name="Lipzen A."/>
            <person name="Chen C."/>
            <person name="Yan M."/>
            <person name="Daum C."/>
            <person name="Ng V."/>
            <person name="Clum A."/>
            <person name="Steindorff A."/>
            <person name="Ohm R.A."/>
            <person name="Martin F."/>
            <person name="Silar P."/>
            <person name="Natvig D.O."/>
            <person name="Lalanne C."/>
            <person name="Gautier V."/>
            <person name="Ament-Velasquez S.L."/>
            <person name="Kruys A."/>
            <person name="Hutchinson M.I."/>
            <person name="Powell A.J."/>
            <person name="Barry K."/>
            <person name="Miller A.N."/>
            <person name="Grigoriev I.V."/>
            <person name="Debuchy R."/>
            <person name="Gladieux P."/>
            <person name="Hiltunen Thoren M."/>
            <person name="Johannesson H."/>
        </authorList>
    </citation>
    <scope>NUCLEOTIDE SEQUENCE</scope>
    <source>
        <strain evidence="2">PSN309</strain>
    </source>
</reference>
<keyword evidence="1" id="KW-0732">Signal</keyword>
<reference evidence="2" key="2">
    <citation type="submission" date="2023-05" db="EMBL/GenBank/DDBJ databases">
        <authorList>
            <consortium name="Lawrence Berkeley National Laboratory"/>
            <person name="Steindorff A."/>
            <person name="Hensen N."/>
            <person name="Bonometti L."/>
            <person name="Westerberg I."/>
            <person name="Brannstrom I.O."/>
            <person name="Guillou S."/>
            <person name="Cros-Aarteil S."/>
            <person name="Calhoun S."/>
            <person name="Haridas S."/>
            <person name="Kuo A."/>
            <person name="Mondo S."/>
            <person name="Pangilinan J."/>
            <person name="Riley R."/>
            <person name="Labutti K."/>
            <person name="Andreopoulos B."/>
            <person name="Lipzen A."/>
            <person name="Chen C."/>
            <person name="Yanf M."/>
            <person name="Daum C."/>
            <person name="Ng V."/>
            <person name="Clum A."/>
            <person name="Ohm R."/>
            <person name="Martin F."/>
            <person name="Silar P."/>
            <person name="Natvig D."/>
            <person name="Lalanne C."/>
            <person name="Gautier V."/>
            <person name="Ament-Velasquez S.L."/>
            <person name="Kruys A."/>
            <person name="Hutchinson M.I."/>
            <person name="Powell A.J."/>
            <person name="Barry K."/>
            <person name="Miller A.N."/>
            <person name="Grigoriev I.V."/>
            <person name="Debuchy R."/>
            <person name="Gladieux P."/>
            <person name="Thoren M.H."/>
            <person name="Johannesson H."/>
        </authorList>
    </citation>
    <scope>NUCLEOTIDE SEQUENCE</scope>
    <source>
        <strain evidence="2">PSN309</strain>
    </source>
</reference>
<proteinExistence type="predicted"/>
<evidence type="ECO:0000313" key="2">
    <source>
        <dbReference type="EMBL" id="KAK4185500.1"/>
    </source>
</evidence>
<dbReference type="PANTHER" id="PTHR10039">
    <property type="entry name" value="AMELOGENIN"/>
    <property type="match status" value="1"/>
</dbReference>
<dbReference type="PANTHER" id="PTHR10039:SF5">
    <property type="entry name" value="NACHT DOMAIN-CONTAINING PROTEIN"/>
    <property type="match status" value="1"/>
</dbReference>
<keyword evidence="3" id="KW-1185">Reference proteome</keyword>
<feature type="signal peptide" evidence="1">
    <location>
        <begin position="1"/>
        <end position="18"/>
    </location>
</feature>
<protein>
    <submittedName>
        <fullName evidence="2">Uncharacterized protein</fullName>
    </submittedName>
</protein>
<accession>A0AAN7AH31</accession>
<dbReference type="Proteomes" id="UP001302126">
    <property type="component" value="Unassembled WGS sequence"/>
</dbReference>
<gene>
    <name evidence="2" type="ORF">QBC35DRAFT_454222</name>
</gene>
<evidence type="ECO:0000256" key="1">
    <source>
        <dbReference type="SAM" id="SignalP"/>
    </source>
</evidence>